<dbReference type="Proteomes" id="UP001189429">
    <property type="component" value="Unassembled WGS sequence"/>
</dbReference>
<feature type="compositionally biased region" description="Basic and acidic residues" evidence="1">
    <location>
        <begin position="70"/>
        <end position="80"/>
    </location>
</feature>
<evidence type="ECO:0000313" key="2">
    <source>
        <dbReference type="EMBL" id="CAK0857956.1"/>
    </source>
</evidence>
<evidence type="ECO:0000256" key="1">
    <source>
        <dbReference type="SAM" id="MobiDB-lite"/>
    </source>
</evidence>
<feature type="region of interest" description="Disordered" evidence="1">
    <location>
        <begin position="55"/>
        <end position="88"/>
    </location>
</feature>
<reference evidence="2" key="1">
    <citation type="submission" date="2023-10" db="EMBL/GenBank/DDBJ databases">
        <authorList>
            <person name="Chen Y."/>
            <person name="Shah S."/>
            <person name="Dougan E. K."/>
            <person name="Thang M."/>
            <person name="Chan C."/>
        </authorList>
    </citation>
    <scope>NUCLEOTIDE SEQUENCE [LARGE SCALE GENOMIC DNA]</scope>
</reference>
<feature type="region of interest" description="Disordered" evidence="1">
    <location>
        <begin position="263"/>
        <end position="294"/>
    </location>
</feature>
<feature type="non-terminal residue" evidence="2">
    <location>
        <position position="1"/>
    </location>
</feature>
<dbReference type="EMBL" id="CAUYUJ010015771">
    <property type="protein sequence ID" value="CAK0857956.1"/>
    <property type="molecule type" value="Genomic_DNA"/>
</dbReference>
<feature type="compositionally biased region" description="Low complexity" evidence="1">
    <location>
        <begin position="266"/>
        <end position="275"/>
    </location>
</feature>
<gene>
    <name evidence="2" type="ORF">PCOR1329_LOCUS47890</name>
</gene>
<accession>A0ABN9UF35</accession>
<keyword evidence="3" id="KW-1185">Reference proteome</keyword>
<name>A0ABN9UF35_9DINO</name>
<sequence length="480" mass="52040">AGVALAGSSVNSDRQLEVAPQSVLEHVFPPTVKTAELTLCLHAQLTASRLAAQEAPARGASSAKHAQKAVRKESRRDKTRPVFSDSTSTDDKYFDAAARLSSYGLPNVSHEHVPPHAALRTVAAKARKAVRRKRPFVVNGSAAKWAPQWMGDRHKPQRNVDITHAQWTALWWSRALSQLTVQAHSGAEAVSVQALLTELLDANGLAVQESGRVAAECDRPLWDGMSERTLRKDKSCAPEAIHMAINENRLSRAREAAKHAVEARRQQQQPRGAAPSVMGAGKGAHKQQGGPPLSDLKQRCAEINARTLGRAQRRASAADHGQTIVAEIWAQTAQDVDEGRAGPPVPLDRVDLNNVLLVDTFGIWGQHGDAASPKVRSIRNSRTNGVNEYAFMPQKLRHDDLHQMVAALRLLSEGHGDAAPAMGKADFKSAFKTLPPDSQHEWPCWALVSQPDTGAWMAAPLWTHVFGNLGSQTHEAGLGL</sequence>
<comment type="caution">
    <text evidence="2">The sequence shown here is derived from an EMBL/GenBank/DDBJ whole genome shotgun (WGS) entry which is preliminary data.</text>
</comment>
<feature type="non-terminal residue" evidence="2">
    <location>
        <position position="480"/>
    </location>
</feature>
<proteinExistence type="predicted"/>
<protein>
    <submittedName>
        <fullName evidence="2">Uncharacterized protein</fullName>
    </submittedName>
</protein>
<evidence type="ECO:0000313" key="3">
    <source>
        <dbReference type="Proteomes" id="UP001189429"/>
    </source>
</evidence>
<organism evidence="2 3">
    <name type="scientific">Prorocentrum cordatum</name>
    <dbReference type="NCBI Taxonomy" id="2364126"/>
    <lineage>
        <taxon>Eukaryota</taxon>
        <taxon>Sar</taxon>
        <taxon>Alveolata</taxon>
        <taxon>Dinophyceae</taxon>
        <taxon>Prorocentrales</taxon>
        <taxon>Prorocentraceae</taxon>
        <taxon>Prorocentrum</taxon>
    </lineage>
</organism>